<proteinExistence type="predicted"/>
<organism evidence="1 2">
    <name type="scientific">Lactiplantibacillus dongliensis</name>
    <dbReference type="NCBI Taxonomy" id="2559919"/>
    <lineage>
        <taxon>Bacteria</taxon>
        <taxon>Bacillati</taxon>
        <taxon>Bacillota</taxon>
        <taxon>Bacilli</taxon>
        <taxon>Lactobacillales</taxon>
        <taxon>Lactobacillaceae</taxon>
        <taxon>Lactiplantibacillus</taxon>
    </lineage>
</organism>
<evidence type="ECO:0000313" key="1">
    <source>
        <dbReference type="EMBL" id="MFC6165006.1"/>
    </source>
</evidence>
<name>A0ABW1R8D9_9LACO</name>
<protein>
    <submittedName>
        <fullName evidence="1">Uncharacterized protein</fullName>
    </submittedName>
</protein>
<comment type="caution">
    <text evidence="1">The sequence shown here is derived from an EMBL/GenBank/DDBJ whole genome shotgun (WGS) entry which is preliminary data.</text>
</comment>
<dbReference type="EMBL" id="JBHSSD010000042">
    <property type="protein sequence ID" value="MFC6165006.1"/>
    <property type="molecule type" value="Genomic_DNA"/>
</dbReference>
<accession>A0ABW1R8D9</accession>
<keyword evidence="2" id="KW-1185">Reference proteome</keyword>
<dbReference type="RefSeq" id="WP_137639186.1">
    <property type="nucleotide sequence ID" value="NZ_BJDK01000003.1"/>
</dbReference>
<reference evidence="2" key="1">
    <citation type="journal article" date="2019" name="Int. J. Syst. Evol. Microbiol.">
        <title>The Global Catalogue of Microorganisms (GCM) 10K type strain sequencing project: providing services to taxonomists for standard genome sequencing and annotation.</title>
        <authorList>
            <consortium name="The Broad Institute Genomics Platform"/>
            <consortium name="The Broad Institute Genome Sequencing Center for Infectious Disease"/>
            <person name="Wu L."/>
            <person name="Ma J."/>
        </authorList>
    </citation>
    <scope>NUCLEOTIDE SEQUENCE [LARGE SCALE GENOMIC DNA]</scope>
    <source>
        <strain evidence="2">CCM 8932</strain>
    </source>
</reference>
<evidence type="ECO:0000313" key="2">
    <source>
        <dbReference type="Proteomes" id="UP001596253"/>
    </source>
</evidence>
<gene>
    <name evidence="1" type="ORF">ACFP3T_10025</name>
</gene>
<sequence length="222" mass="23972">MSKESIIPKPNGTVQVDLATFQQWQQVMTMINAASCGATDQQVQFDTAKIESMLTYCVGLTQPGKTAQLVTRAAKATAKLIVSPTVAGGADLLTDDQAHAKQSQLSEATMHRYHLHAGDVITVTLSADGQVAELQKVGRVDLHNDLDGLAQAVVEAGDELGLPGHLVVSHNQTTTLTDGSGMPYPYVIPAAVVTAFKLKAGDQVDLRWYHDELMTMQVIWRY</sequence>
<dbReference type="Proteomes" id="UP001596253">
    <property type="component" value="Unassembled WGS sequence"/>
</dbReference>